<dbReference type="Proteomes" id="UP001054837">
    <property type="component" value="Unassembled WGS sequence"/>
</dbReference>
<sequence>MPDWSVLLCFCRRGGGGGAMVNLKTEWWQRTHSNSHPAVSIMLSGMAMPVGRSRGGKGGVAGINNSGIYFNLEIVWVLRGFGTVWRKVSFPV</sequence>
<organism evidence="1 2">
    <name type="scientific">Caerostris darwini</name>
    <dbReference type="NCBI Taxonomy" id="1538125"/>
    <lineage>
        <taxon>Eukaryota</taxon>
        <taxon>Metazoa</taxon>
        <taxon>Ecdysozoa</taxon>
        <taxon>Arthropoda</taxon>
        <taxon>Chelicerata</taxon>
        <taxon>Arachnida</taxon>
        <taxon>Araneae</taxon>
        <taxon>Araneomorphae</taxon>
        <taxon>Entelegynae</taxon>
        <taxon>Araneoidea</taxon>
        <taxon>Araneidae</taxon>
        <taxon>Caerostris</taxon>
    </lineage>
</organism>
<proteinExistence type="predicted"/>
<accession>A0AAV4V8D4</accession>
<evidence type="ECO:0000313" key="2">
    <source>
        <dbReference type="Proteomes" id="UP001054837"/>
    </source>
</evidence>
<protein>
    <recommendedName>
        <fullName evidence="3">Secreted protein</fullName>
    </recommendedName>
</protein>
<evidence type="ECO:0008006" key="3">
    <source>
        <dbReference type="Google" id="ProtNLM"/>
    </source>
</evidence>
<gene>
    <name evidence="1" type="ORF">CDAR_547401</name>
</gene>
<keyword evidence="2" id="KW-1185">Reference proteome</keyword>
<dbReference type="AlphaFoldDB" id="A0AAV4V8D4"/>
<evidence type="ECO:0000313" key="1">
    <source>
        <dbReference type="EMBL" id="GIY66164.1"/>
    </source>
</evidence>
<name>A0AAV4V8D4_9ARAC</name>
<reference evidence="1 2" key="1">
    <citation type="submission" date="2021-06" db="EMBL/GenBank/DDBJ databases">
        <title>Caerostris darwini draft genome.</title>
        <authorList>
            <person name="Kono N."/>
            <person name="Arakawa K."/>
        </authorList>
    </citation>
    <scope>NUCLEOTIDE SEQUENCE [LARGE SCALE GENOMIC DNA]</scope>
</reference>
<comment type="caution">
    <text evidence="1">The sequence shown here is derived from an EMBL/GenBank/DDBJ whole genome shotgun (WGS) entry which is preliminary data.</text>
</comment>
<dbReference type="EMBL" id="BPLQ01012545">
    <property type="protein sequence ID" value="GIY66164.1"/>
    <property type="molecule type" value="Genomic_DNA"/>
</dbReference>